<protein>
    <submittedName>
        <fullName evidence="1">Protein involved in gliding motility GldN</fullName>
    </submittedName>
</protein>
<comment type="caution">
    <text evidence="1">The sequence shown here is derived from an EMBL/GenBank/DDBJ whole genome shotgun (WGS) entry which is preliminary data.</text>
</comment>
<evidence type="ECO:0000313" key="1">
    <source>
        <dbReference type="EMBL" id="SDI96196.1"/>
    </source>
</evidence>
<dbReference type="NCBIfam" id="TIGR03523">
    <property type="entry name" value="GldN"/>
    <property type="match status" value="1"/>
</dbReference>
<gene>
    <name evidence="1" type="ORF">SAMN05192550_1267</name>
</gene>
<reference evidence="1 2" key="1">
    <citation type="submission" date="2016-10" db="EMBL/GenBank/DDBJ databases">
        <authorList>
            <person name="Varghese N."/>
            <person name="Submissions S."/>
        </authorList>
    </citation>
    <scope>NUCLEOTIDE SEQUENCE [LARGE SCALE GENOMIC DNA]</scope>
    <source>
        <strain evidence="1 2">Gm-149</strain>
    </source>
</reference>
<proteinExistence type="predicted"/>
<keyword evidence="2" id="KW-1185">Reference proteome</keyword>
<sequence>MMNMRNFLIMAIALIGGVASYAQSNLLNARIPEEIGLKTKAQQISDNDKPLAYGYVHDRDVLMGKMVWEIIDLSERINFPLYFPIDTANIGSDRRSLYDVLTRAIKSGAITEVYSDSYFNTKKTFKDIQASLSRIDTTDAGREQINAGQKVSAEYIMKSDLTAQDVTQYKIKGFWYFDKRQSELKYRLLGICPVTPDVYTMNSDEKDYIELFWIFFPDAREVLHEAKSFNNKNSAMPISFDQILNSRRFNSVIYKEENVYGDREIKEYMKDNAQNQLLEAERVKEKIRDFESDMWNY</sequence>
<name>A0A1G8PVA6_9FLAO</name>
<accession>A0A1G8PVA6</accession>
<dbReference type="Pfam" id="PF19841">
    <property type="entry name" value="GldN"/>
    <property type="match status" value="1"/>
</dbReference>
<evidence type="ECO:0000313" key="2">
    <source>
        <dbReference type="Proteomes" id="UP000182367"/>
    </source>
</evidence>
<organism evidence="1 2">
    <name type="scientific">Flavobacterium glycines</name>
    <dbReference type="NCBI Taxonomy" id="551990"/>
    <lineage>
        <taxon>Bacteria</taxon>
        <taxon>Pseudomonadati</taxon>
        <taxon>Bacteroidota</taxon>
        <taxon>Flavobacteriia</taxon>
        <taxon>Flavobacteriales</taxon>
        <taxon>Flavobacteriaceae</taxon>
        <taxon>Flavobacterium</taxon>
    </lineage>
</organism>
<dbReference type="EMBL" id="FNEO01000001">
    <property type="protein sequence ID" value="SDI96196.1"/>
    <property type="molecule type" value="Genomic_DNA"/>
</dbReference>
<dbReference type="Proteomes" id="UP000182367">
    <property type="component" value="Unassembled WGS sequence"/>
</dbReference>
<dbReference type="InterPro" id="IPR019847">
    <property type="entry name" value="Gliding_motility_assoc_GldN"/>
</dbReference>